<accession>A0AAW6GHJ3</accession>
<dbReference type="EMBL" id="JAQNSB010000035">
    <property type="protein sequence ID" value="MDC1856757.1"/>
    <property type="molecule type" value="Genomic_DNA"/>
</dbReference>
<sequence length="105" mass="11857">MTNQELIRLLGTKGYRKVTLETDRGESKAFYTYRRGLHINATKNLSFHIVPQSQSLGLGRFAVCATKNGESSQLGTDRAELFFPRLFSFLQGETGETEIIDDVIR</sequence>
<evidence type="ECO:0000313" key="2">
    <source>
        <dbReference type="Proteomes" id="UP001214113"/>
    </source>
</evidence>
<dbReference type="Proteomes" id="UP001214113">
    <property type="component" value="Unassembled WGS sequence"/>
</dbReference>
<proteinExistence type="predicted"/>
<gene>
    <name evidence="1" type="ORF">POZ22_18520</name>
</gene>
<dbReference type="RefSeq" id="WP_272196095.1">
    <property type="nucleotide sequence ID" value="NZ_JAQNSB010000035.1"/>
</dbReference>
<reference evidence="1" key="1">
    <citation type="submission" date="2022-10" db="EMBL/GenBank/DDBJ databases">
        <title>Human gut microbiome strain richness.</title>
        <authorList>
            <person name="Chen-Liaw A."/>
        </authorList>
    </citation>
    <scope>NUCLEOTIDE SEQUENCE</scope>
    <source>
        <strain evidence="1">BSD2780061687st1_G10_BSD2780061687b_171204</strain>
    </source>
</reference>
<evidence type="ECO:0000313" key="1">
    <source>
        <dbReference type="EMBL" id="MDC1856757.1"/>
    </source>
</evidence>
<name>A0AAW6GHJ3_BACUN</name>
<comment type="caution">
    <text evidence="1">The sequence shown here is derived from an EMBL/GenBank/DDBJ whole genome shotgun (WGS) entry which is preliminary data.</text>
</comment>
<protein>
    <submittedName>
        <fullName evidence="1">Uncharacterized protein</fullName>
    </submittedName>
</protein>
<organism evidence="1 2">
    <name type="scientific">Bacteroides uniformis</name>
    <dbReference type="NCBI Taxonomy" id="820"/>
    <lineage>
        <taxon>Bacteria</taxon>
        <taxon>Pseudomonadati</taxon>
        <taxon>Bacteroidota</taxon>
        <taxon>Bacteroidia</taxon>
        <taxon>Bacteroidales</taxon>
        <taxon>Bacteroidaceae</taxon>
        <taxon>Bacteroides</taxon>
    </lineage>
</organism>
<dbReference type="AlphaFoldDB" id="A0AAW6GHJ3"/>